<comment type="caution">
    <text evidence="14">The sequence shown here is derived from an EMBL/GenBank/DDBJ whole genome shotgun (WGS) entry which is preliminary data.</text>
</comment>
<evidence type="ECO:0000256" key="4">
    <source>
        <dbReference type="ARBA" id="ARBA00022723"/>
    </source>
</evidence>
<evidence type="ECO:0000256" key="9">
    <source>
        <dbReference type="ARBA" id="ARBA00048233"/>
    </source>
</evidence>
<comment type="cofactor">
    <cofactor evidence="1">
        <name>Cu(2+)</name>
        <dbReference type="ChEBI" id="CHEBI:29036"/>
    </cofactor>
</comment>
<name>A0ABR4K0T4_9EURO</name>
<accession>A0ABR4K0T4</accession>
<evidence type="ECO:0000313" key="15">
    <source>
        <dbReference type="Proteomes" id="UP001610446"/>
    </source>
</evidence>
<keyword evidence="6" id="KW-0186">Copper</keyword>
<dbReference type="EC" id="1.14.18.1" evidence="3"/>
<reference evidence="14 15" key="1">
    <citation type="submission" date="2024-07" db="EMBL/GenBank/DDBJ databases">
        <title>Section-level genome sequencing and comparative genomics of Aspergillus sections Usti and Cavernicolus.</title>
        <authorList>
            <consortium name="Lawrence Berkeley National Laboratory"/>
            <person name="Nybo J.L."/>
            <person name="Vesth T.C."/>
            <person name="Theobald S."/>
            <person name="Frisvad J.C."/>
            <person name="Larsen T.O."/>
            <person name="Kjaerboelling I."/>
            <person name="Rothschild-Mancinelli K."/>
            <person name="Lyhne E.K."/>
            <person name="Kogle M.E."/>
            <person name="Barry K."/>
            <person name="Clum A."/>
            <person name="Na H."/>
            <person name="Ledsgaard L."/>
            <person name="Lin J."/>
            <person name="Lipzen A."/>
            <person name="Kuo A."/>
            <person name="Riley R."/>
            <person name="Mondo S."/>
            <person name="Labutti K."/>
            <person name="Haridas S."/>
            <person name="Pangalinan J."/>
            <person name="Salamov A.A."/>
            <person name="Simmons B.A."/>
            <person name="Magnuson J.K."/>
            <person name="Chen J."/>
            <person name="Drula E."/>
            <person name="Henrissat B."/>
            <person name="Wiebenga A."/>
            <person name="Lubbers R.J."/>
            <person name="Gomes A.C."/>
            <person name="Makela M.R."/>
            <person name="Stajich J."/>
            <person name="Grigoriev I.V."/>
            <person name="Mortensen U.H."/>
            <person name="De Vries R.P."/>
            <person name="Baker S.E."/>
            <person name="Andersen M.R."/>
        </authorList>
    </citation>
    <scope>NUCLEOTIDE SEQUENCE [LARGE SCALE GENOMIC DNA]</scope>
    <source>
        <strain evidence="14 15">CBS 123904</strain>
    </source>
</reference>
<keyword evidence="7" id="KW-0503">Monooxygenase</keyword>
<evidence type="ECO:0000256" key="5">
    <source>
        <dbReference type="ARBA" id="ARBA00023002"/>
    </source>
</evidence>
<dbReference type="Gene3D" id="1.10.1280.10">
    <property type="entry name" value="Di-copper center containing domain from catechol oxidase"/>
    <property type="match status" value="1"/>
</dbReference>
<dbReference type="InterPro" id="IPR002227">
    <property type="entry name" value="Tyrosinase_Cu-bd"/>
</dbReference>
<comment type="similarity">
    <text evidence="2">Belongs to the tyrosinase family.</text>
</comment>
<dbReference type="Proteomes" id="UP001610446">
    <property type="component" value="Unassembled WGS sequence"/>
</dbReference>
<keyword evidence="15" id="KW-1185">Reference proteome</keyword>
<gene>
    <name evidence="14" type="ORF">BJY01DRAFT_214201</name>
</gene>
<evidence type="ECO:0000256" key="2">
    <source>
        <dbReference type="ARBA" id="ARBA00009928"/>
    </source>
</evidence>
<evidence type="ECO:0000313" key="14">
    <source>
        <dbReference type="EMBL" id="KAL2845414.1"/>
    </source>
</evidence>
<dbReference type="EMBL" id="JBFXLU010000072">
    <property type="protein sequence ID" value="KAL2845414.1"/>
    <property type="molecule type" value="Genomic_DNA"/>
</dbReference>
<evidence type="ECO:0000256" key="1">
    <source>
        <dbReference type="ARBA" id="ARBA00001973"/>
    </source>
</evidence>
<dbReference type="PROSITE" id="PS00497">
    <property type="entry name" value="TYROSINASE_1"/>
    <property type="match status" value="1"/>
</dbReference>
<dbReference type="InterPro" id="IPR050316">
    <property type="entry name" value="Tyrosinase/Hemocyanin"/>
</dbReference>
<keyword evidence="8" id="KW-0470">Melanin biosynthesis</keyword>
<feature type="domain" description="Tyrosinase copper-binding" evidence="13">
    <location>
        <begin position="324"/>
        <end position="335"/>
    </location>
</feature>
<sequence>MTQPTYAITGIPIQPGQESHPPPRKEVTSWFNSPANARQVSLFIRALTEFQHLSPTQDALSYYRIAGIHGNPDVEWDGVGNPPGTVGRPSWWCAHNKETFVSWHRPFLVLFEQRIHEIMQGIIDKNIPADRQGPWSDAARDWRQPYWDWGLKQPYIDGLGMPEIFTKDRLDILDLADNSPPTMENIANPLAKFANPTGVAMGDTSMGKFALTEDPWSKAIATSRRGINRADAATSWANGVNNWEKANQAMAAGNQAGSIPDQIYRLFATDLSSWESFASTRSQPPPMPSDFMSLEAIHNAIHGYVGGRDTLVGHMGDPSVAAFDPIFWFHHCNVDHLAATFQTLHPDMWYDPVTEFAATKLDPFHRDTANTSWTADDTRDWKANLRYTYDDLEDLRPRQSLATFHGFVARALGRSHAHAGGEGGGLATLRKRINDKYGAVCREIRDSTGIQGKGNDYVINITYDRYALQGTPYHIHFFLGTPPPAEGDDSFSHAEETYIGNVYTFSSNLEPDANGSQCHNCLEQKSAGVLSTAQIPLTSAILKAAKQPDKTGLHSILPEEVESYLASYLTWRATAAAGESNESPPQTTIVDMSRLPKTKISVMKGNVHYPDSDAELTTYGDYIPLWRATSGKAGGAVQAPPNV</sequence>
<evidence type="ECO:0000256" key="10">
    <source>
        <dbReference type="ARBA" id="ARBA00048881"/>
    </source>
</evidence>
<organism evidence="14 15">
    <name type="scientific">Aspergillus pseudoustus</name>
    <dbReference type="NCBI Taxonomy" id="1810923"/>
    <lineage>
        <taxon>Eukaryota</taxon>
        <taxon>Fungi</taxon>
        <taxon>Dikarya</taxon>
        <taxon>Ascomycota</taxon>
        <taxon>Pezizomycotina</taxon>
        <taxon>Eurotiomycetes</taxon>
        <taxon>Eurotiomycetidae</taxon>
        <taxon>Eurotiales</taxon>
        <taxon>Aspergillaceae</taxon>
        <taxon>Aspergillus</taxon>
        <taxon>Aspergillus subgen. Nidulantes</taxon>
    </lineage>
</organism>
<comment type="catalytic activity">
    <reaction evidence="9">
        <text>2 L-dopa + O2 = 2 L-dopaquinone + 2 H2O</text>
        <dbReference type="Rhea" id="RHEA:34287"/>
        <dbReference type="ChEBI" id="CHEBI:15377"/>
        <dbReference type="ChEBI" id="CHEBI:15379"/>
        <dbReference type="ChEBI" id="CHEBI:57504"/>
        <dbReference type="ChEBI" id="CHEBI:57924"/>
        <dbReference type="EC" id="1.14.18.1"/>
    </reaction>
</comment>
<keyword evidence="5" id="KW-0560">Oxidoreductase</keyword>
<evidence type="ECO:0000256" key="11">
    <source>
        <dbReference type="SAM" id="MobiDB-lite"/>
    </source>
</evidence>
<dbReference type="InterPro" id="IPR008922">
    <property type="entry name" value="Di-copper_centre_dom_sf"/>
</dbReference>
<dbReference type="PANTHER" id="PTHR11474">
    <property type="entry name" value="TYROSINASE FAMILY MEMBER"/>
    <property type="match status" value="1"/>
</dbReference>
<dbReference type="PROSITE" id="PS00498">
    <property type="entry name" value="TYROSINASE_2"/>
    <property type="match status" value="1"/>
</dbReference>
<evidence type="ECO:0000256" key="7">
    <source>
        <dbReference type="ARBA" id="ARBA00023033"/>
    </source>
</evidence>
<dbReference type="Gene3D" id="2.60.310.20">
    <property type="match status" value="1"/>
</dbReference>
<dbReference type="PANTHER" id="PTHR11474:SF76">
    <property type="entry name" value="SHKT DOMAIN-CONTAINING PROTEIN"/>
    <property type="match status" value="1"/>
</dbReference>
<evidence type="ECO:0000259" key="13">
    <source>
        <dbReference type="PROSITE" id="PS00498"/>
    </source>
</evidence>
<feature type="domain" description="Tyrosinase copper-binding" evidence="12">
    <location>
        <begin position="95"/>
        <end position="112"/>
    </location>
</feature>
<feature type="region of interest" description="Disordered" evidence="11">
    <location>
        <begin position="1"/>
        <end position="26"/>
    </location>
</feature>
<evidence type="ECO:0000256" key="6">
    <source>
        <dbReference type="ARBA" id="ARBA00023008"/>
    </source>
</evidence>
<evidence type="ECO:0000256" key="8">
    <source>
        <dbReference type="ARBA" id="ARBA00023101"/>
    </source>
</evidence>
<proteinExistence type="inferred from homology"/>
<dbReference type="InterPro" id="IPR041640">
    <property type="entry name" value="Tyrosinase_C"/>
</dbReference>
<dbReference type="SUPFAM" id="SSF48056">
    <property type="entry name" value="Di-copper centre-containing domain"/>
    <property type="match status" value="1"/>
</dbReference>
<dbReference type="Pfam" id="PF18132">
    <property type="entry name" value="Tyrosinase_C"/>
    <property type="match status" value="1"/>
</dbReference>
<protein>
    <recommendedName>
        <fullName evidence="3">tyrosinase</fullName>
        <ecNumber evidence="3">1.14.18.1</ecNumber>
    </recommendedName>
</protein>
<comment type="catalytic activity">
    <reaction evidence="10">
        <text>L-tyrosine + O2 = L-dopaquinone + H2O</text>
        <dbReference type="Rhea" id="RHEA:18117"/>
        <dbReference type="ChEBI" id="CHEBI:15377"/>
        <dbReference type="ChEBI" id="CHEBI:15379"/>
        <dbReference type="ChEBI" id="CHEBI:57924"/>
        <dbReference type="ChEBI" id="CHEBI:58315"/>
        <dbReference type="EC" id="1.14.18.1"/>
    </reaction>
</comment>
<evidence type="ECO:0000256" key="3">
    <source>
        <dbReference type="ARBA" id="ARBA00011906"/>
    </source>
</evidence>
<dbReference type="Pfam" id="PF00264">
    <property type="entry name" value="Tyrosinase"/>
    <property type="match status" value="1"/>
</dbReference>
<keyword evidence="4" id="KW-0479">Metal-binding</keyword>
<evidence type="ECO:0000259" key="12">
    <source>
        <dbReference type="PROSITE" id="PS00497"/>
    </source>
</evidence>
<dbReference type="PRINTS" id="PR00092">
    <property type="entry name" value="TYROSINASE"/>
</dbReference>